<dbReference type="EMBL" id="MN740320">
    <property type="protein sequence ID" value="QHU00008.1"/>
    <property type="molecule type" value="Genomic_DNA"/>
</dbReference>
<proteinExistence type="predicted"/>
<name>A0A6C0J7N6_9ZZZZ</name>
<protein>
    <submittedName>
        <fullName evidence="1">Uncharacterized protein</fullName>
    </submittedName>
</protein>
<dbReference type="AlphaFoldDB" id="A0A6C0J7N6"/>
<evidence type="ECO:0000313" key="1">
    <source>
        <dbReference type="EMBL" id="QHU00008.1"/>
    </source>
</evidence>
<reference evidence="1" key="1">
    <citation type="journal article" date="2020" name="Nature">
        <title>Giant virus diversity and host interactions through global metagenomics.</title>
        <authorList>
            <person name="Schulz F."/>
            <person name="Roux S."/>
            <person name="Paez-Espino D."/>
            <person name="Jungbluth S."/>
            <person name="Walsh D.A."/>
            <person name="Denef V.J."/>
            <person name="McMahon K.D."/>
            <person name="Konstantinidis K.T."/>
            <person name="Eloe-Fadrosh E.A."/>
            <person name="Kyrpides N.C."/>
            <person name="Woyke T."/>
        </authorList>
    </citation>
    <scope>NUCLEOTIDE SEQUENCE</scope>
    <source>
        <strain evidence="1">GVMAG-M-3300025778-1</strain>
    </source>
</reference>
<accession>A0A6C0J7N6</accession>
<sequence>MSLLDQQAWGDLVQDLKDAEKPIPASKTEDMARSMLTWIRKYRLKQPQLFQKQRGEEYEIMIATLSNIYGEEPVIRMVENEALWKATLVVARR</sequence>
<organism evidence="1">
    <name type="scientific">viral metagenome</name>
    <dbReference type="NCBI Taxonomy" id="1070528"/>
    <lineage>
        <taxon>unclassified sequences</taxon>
        <taxon>metagenomes</taxon>
        <taxon>organismal metagenomes</taxon>
    </lineage>
</organism>